<dbReference type="KEGG" id="slp:Slip_0556"/>
<evidence type="ECO:0000259" key="1">
    <source>
        <dbReference type="PROSITE" id="PS51841"/>
    </source>
</evidence>
<dbReference type="AlphaFoldDB" id="D7CKV5"/>
<dbReference type="HOGENOM" id="CLU_1913430_0_0_9"/>
<evidence type="ECO:0000313" key="3">
    <source>
        <dbReference type="Proteomes" id="UP000000378"/>
    </source>
</evidence>
<gene>
    <name evidence="2" type="ordered locus">Slip_0556</name>
</gene>
<dbReference type="STRING" id="643648.Slip_0556"/>
<dbReference type="InterPro" id="IPR001322">
    <property type="entry name" value="Lamin_tail_dom"/>
</dbReference>
<reference evidence="3" key="1">
    <citation type="journal article" date="2010" name="Stand. Genomic Sci.">
        <title>Complete genome sequence of Syntrophothermus lipocalidus type strain (TGB-C1T).</title>
        <authorList>
            <consortium name="US DOE Joint Genome Institute (JGI-PGF)"/>
            <person name="Djao O."/>
            <person name="Zhang X."/>
            <person name="Lucas S."/>
            <person name="Lapidus A."/>
            <person name="Glavina Del Rio T."/>
            <person name="Nolan M."/>
            <person name="Tice H."/>
            <person name="Cheng J."/>
            <person name="Han C."/>
            <person name="Tapia R."/>
            <person name="Goodwin L."/>
            <person name="Pitluck S."/>
            <person name="Liolios K."/>
            <person name="Ivanova N."/>
            <person name="Mavromatis K."/>
            <person name="Mikhailova N."/>
            <person name="Ovchinnikova G."/>
            <person name="Pati A."/>
            <person name="Brambilla E."/>
            <person name="Chen A."/>
            <person name="Palaniappan K."/>
            <person name="Land M."/>
            <person name="Hauser L."/>
            <person name="Chang Y."/>
            <person name="Jeffries C."/>
            <person name="Rohde M."/>
            <person name="Sikorski J."/>
            <person name="Spring S."/>
            <person name="Goker M."/>
            <person name="Detter J."/>
            <person name="Woyke T."/>
            <person name="Bristow J."/>
            <person name="Eisen J."/>
            <person name="Markowitz V."/>
            <person name="Hugenholtz P."/>
            <person name="Kyrpides N."/>
            <person name="Klenk H."/>
        </authorList>
    </citation>
    <scope>NUCLEOTIDE SEQUENCE [LARGE SCALE GENOMIC DNA]</scope>
    <source>
        <strain evidence="3">DSM 12680 / TGB-C1</strain>
    </source>
</reference>
<sequence length="142" mass="16324">MSRKIVIKAISNSPGGKDPNFRLTDEWVCIKNEGTTTENMANWILLNRKPDNKHYYHFHFPARVGNRPMELKPGQSVYVITGHGEDAFVPGDESGPGQFFFYRNFDHFIWNEPGDKALLYSYNHPTVDKESFELVSSKVITE</sequence>
<feature type="domain" description="LTD" evidence="1">
    <location>
        <begin position="1"/>
        <end position="142"/>
    </location>
</feature>
<organism evidence="2 3">
    <name type="scientific">Syntrophothermus lipocalidus (strain DSM 12680 / TGB-C1)</name>
    <dbReference type="NCBI Taxonomy" id="643648"/>
    <lineage>
        <taxon>Bacteria</taxon>
        <taxon>Bacillati</taxon>
        <taxon>Bacillota</taxon>
        <taxon>Clostridia</taxon>
        <taxon>Eubacteriales</taxon>
        <taxon>Syntrophomonadaceae</taxon>
        <taxon>Syntrophothermus</taxon>
    </lineage>
</organism>
<proteinExistence type="predicted"/>
<keyword evidence="3" id="KW-1185">Reference proteome</keyword>
<dbReference type="PROSITE" id="PS51841">
    <property type="entry name" value="LTD"/>
    <property type="match status" value="1"/>
</dbReference>
<reference evidence="2 3" key="2">
    <citation type="journal article" date="2010" name="Stand. Genomic Sci.">
        <title>Complete genome sequence of Syntrophothermus lipocalidus type strain (TGB-C1).</title>
        <authorList>
            <person name="Djao O.D."/>
            <person name="Zhang X."/>
            <person name="Lucas S."/>
            <person name="Lapidus A."/>
            <person name="Del Rio T.G."/>
            <person name="Nolan M."/>
            <person name="Tice H."/>
            <person name="Cheng J.F."/>
            <person name="Han C."/>
            <person name="Tapia R."/>
            <person name="Goodwin L."/>
            <person name="Pitluck S."/>
            <person name="Liolios K."/>
            <person name="Ivanova N."/>
            <person name="Mavromatis K."/>
            <person name="Mikhailova N."/>
            <person name="Ovchinnikova G."/>
            <person name="Pati A."/>
            <person name="Brambilla E."/>
            <person name="Chen A."/>
            <person name="Palaniappan K."/>
            <person name="Land M."/>
            <person name="Hauser L."/>
            <person name="Chang Y.J."/>
            <person name="Jeffries C.D."/>
            <person name="Rohde M."/>
            <person name="Sikorski J."/>
            <person name="Spring S."/>
            <person name="Goker M."/>
            <person name="Detter J.C."/>
            <person name="Woyke T."/>
            <person name="Bristow J."/>
            <person name="Eisen J.A."/>
            <person name="Markowitz V."/>
            <person name="Hugenholtz P."/>
            <person name="Kyrpides N.C."/>
            <person name="Klenk H.P."/>
        </authorList>
    </citation>
    <scope>NUCLEOTIDE SEQUENCE [LARGE SCALE GENOMIC DNA]</scope>
    <source>
        <strain evidence="3">DSM 12680 / TGB-C1</strain>
    </source>
</reference>
<dbReference type="eggNOG" id="ENOG502ZVYX">
    <property type="taxonomic scope" value="Bacteria"/>
</dbReference>
<dbReference type="RefSeq" id="WP_013174742.1">
    <property type="nucleotide sequence ID" value="NC_014220.1"/>
</dbReference>
<evidence type="ECO:0000313" key="2">
    <source>
        <dbReference type="EMBL" id="ADI01340.1"/>
    </source>
</evidence>
<protein>
    <recommendedName>
        <fullName evidence="1">LTD domain-containing protein</fullName>
    </recommendedName>
</protein>
<accession>D7CKV5</accession>
<dbReference type="SUPFAM" id="SSF74853">
    <property type="entry name" value="Lamin A/C globular tail domain"/>
    <property type="match status" value="1"/>
</dbReference>
<name>D7CKV5_SYNLT</name>
<dbReference type="InterPro" id="IPR036415">
    <property type="entry name" value="Lamin_tail_dom_sf"/>
</dbReference>
<dbReference type="EMBL" id="CP002048">
    <property type="protein sequence ID" value="ADI01340.1"/>
    <property type="molecule type" value="Genomic_DNA"/>
</dbReference>
<dbReference type="Gene3D" id="2.60.40.1260">
    <property type="entry name" value="Lamin Tail domain"/>
    <property type="match status" value="1"/>
</dbReference>
<dbReference type="Pfam" id="PF00932">
    <property type="entry name" value="LTD"/>
    <property type="match status" value="1"/>
</dbReference>
<dbReference type="OrthoDB" id="2086912at2"/>
<dbReference type="Proteomes" id="UP000000378">
    <property type="component" value="Chromosome"/>
</dbReference>